<comment type="subunit">
    <text evidence="3">Binds DNA as a dimer.</text>
</comment>
<keyword evidence="16" id="KW-0175">Coiled coil</keyword>
<keyword evidence="9" id="KW-0238">DNA-binding</keyword>
<evidence type="ECO:0000256" key="7">
    <source>
        <dbReference type="ARBA" id="ARBA00022989"/>
    </source>
</evidence>
<dbReference type="Pfam" id="PF00170">
    <property type="entry name" value="bZIP_1"/>
    <property type="match status" value="1"/>
</dbReference>
<evidence type="ECO:0000259" key="18">
    <source>
        <dbReference type="PROSITE" id="PS50217"/>
    </source>
</evidence>
<gene>
    <name evidence="19" type="ORF">R3I93_007700</name>
</gene>
<keyword evidence="12" id="KW-0804">Transcription</keyword>
<dbReference type="AlphaFoldDB" id="A0AAN9D9A9"/>
<keyword evidence="7" id="KW-1133">Transmembrane helix</keyword>
<sequence length="401" mass="44859">MALLSDKGYSGIELLDLLLEPHKISLESNGDLPAWSITDQSCHDEGVVDNFLDSLLSEPCSPLWVPSPCDSGISDDTPSDHLDSPPPPPPTSPLFDSIFLPQHPHLLPQPAAHAANTEPDISIDLADWEACLFTDGLTDSQCTRTQPTPVYQLTVKDLLLSNIGEPTKPSDQQSQQELMLNEDEKKLLAKEGVNLPSQLPLNKYEEKILKKIRRKIRNKQSAQESRKKKKEYIDGLEGRMAACSVQNMQLQRKVIQLEKTNTSLVEQLRRLQSLVMNGSCKPAQTGTCILVLVISFSLILIPSLQPRRAADPGDFSTAKVQSRSLRSVMEVYSIQPGYSVNRDVEVSSSPHSKLQLRPEYADMNPLHHNHSYRDREHHHSDPITGHTASLSWLTHQEKDRK</sequence>
<keyword evidence="8" id="KW-0805">Transcription regulation</keyword>
<dbReference type="Proteomes" id="UP001364617">
    <property type="component" value="Unassembled WGS sequence"/>
</dbReference>
<dbReference type="GO" id="GO:0005634">
    <property type="term" value="C:nucleus"/>
    <property type="evidence" value="ECO:0007669"/>
    <property type="project" value="TreeGrafter"/>
</dbReference>
<dbReference type="GO" id="GO:0005789">
    <property type="term" value="C:endoplasmic reticulum membrane"/>
    <property type="evidence" value="ECO:0007669"/>
    <property type="project" value="UniProtKB-SubCell"/>
</dbReference>
<dbReference type="PANTHER" id="PTHR45996">
    <property type="entry name" value="AGAP001464-PB"/>
    <property type="match status" value="1"/>
</dbReference>
<keyword evidence="20" id="KW-1185">Reference proteome</keyword>
<dbReference type="InterPro" id="IPR004827">
    <property type="entry name" value="bZIP"/>
</dbReference>
<organism evidence="19 20">
    <name type="scientific">Phoxinus phoxinus</name>
    <name type="common">Eurasian minnow</name>
    <dbReference type="NCBI Taxonomy" id="58324"/>
    <lineage>
        <taxon>Eukaryota</taxon>
        <taxon>Metazoa</taxon>
        <taxon>Chordata</taxon>
        <taxon>Craniata</taxon>
        <taxon>Vertebrata</taxon>
        <taxon>Euteleostomi</taxon>
        <taxon>Actinopterygii</taxon>
        <taxon>Neopterygii</taxon>
        <taxon>Teleostei</taxon>
        <taxon>Ostariophysi</taxon>
        <taxon>Cypriniformes</taxon>
        <taxon>Leuciscidae</taxon>
        <taxon>Phoxininae</taxon>
        <taxon>Phoxinus</taxon>
    </lineage>
</organism>
<evidence type="ECO:0000256" key="14">
    <source>
        <dbReference type="ARBA" id="ARBA00023242"/>
    </source>
</evidence>
<evidence type="ECO:0000256" key="12">
    <source>
        <dbReference type="ARBA" id="ARBA00023163"/>
    </source>
</evidence>
<evidence type="ECO:0000256" key="6">
    <source>
        <dbReference type="ARBA" id="ARBA00022968"/>
    </source>
</evidence>
<evidence type="ECO:0000256" key="13">
    <source>
        <dbReference type="ARBA" id="ARBA00023180"/>
    </source>
</evidence>
<evidence type="ECO:0000256" key="2">
    <source>
        <dbReference type="ARBA" id="ARBA00009050"/>
    </source>
</evidence>
<dbReference type="SMART" id="SM00338">
    <property type="entry name" value="BRLZ"/>
    <property type="match status" value="1"/>
</dbReference>
<dbReference type="CDD" id="cd14689">
    <property type="entry name" value="bZIP_CREB3"/>
    <property type="match status" value="1"/>
</dbReference>
<feature type="region of interest" description="Disordered" evidence="17">
    <location>
        <begin position="364"/>
        <end position="401"/>
    </location>
</feature>
<evidence type="ECO:0000256" key="1">
    <source>
        <dbReference type="ARBA" id="ARBA00004648"/>
    </source>
</evidence>
<keyword evidence="4" id="KW-0812">Transmembrane</keyword>
<evidence type="ECO:0000256" key="11">
    <source>
        <dbReference type="ARBA" id="ARBA00023159"/>
    </source>
</evidence>
<dbReference type="PROSITE" id="PS00036">
    <property type="entry name" value="BZIP_BASIC"/>
    <property type="match status" value="1"/>
</dbReference>
<evidence type="ECO:0000256" key="16">
    <source>
        <dbReference type="SAM" id="Coils"/>
    </source>
</evidence>
<dbReference type="Gene3D" id="1.20.5.170">
    <property type="match status" value="1"/>
</dbReference>
<name>A0AAN9D9A9_9TELE</name>
<dbReference type="GO" id="GO:0000978">
    <property type="term" value="F:RNA polymerase II cis-regulatory region sequence-specific DNA binding"/>
    <property type="evidence" value="ECO:0007669"/>
    <property type="project" value="TreeGrafter"/>
</dbReference>
<evidence type="ECO:0000256" key="15">
    <source>
        <dbReference type="ARBA" id="ARBA00057520"/>
    </source>
</evidence>
<keyword evidence="10" id="KW-0472">Membrane</keyword>
<feature type="coiled-coil region" evidence="16">
    <location>
        <begin position="247"/>
        <end position="274"/>
    </location>
</feature>
<feature type="domain" description="BZIP" evidence="18">
    <location>
        <begin position="208"/>
        <end position="271"/>
    </location>
</feature>
<evidence type="ECO:0000313" key="19">
    <source>
        <dbReference type="EMBL" id="KAK7163719.1"/>
    </source>
</evidence>
<dbReference type="PRINTS" id="PR00041">
    <property type="entry name" value="LEUZIPPRCREB"/>
</dbReference>
<feature type="region of interest" description="Disordered" evidence="17">
    <location>
        <begin position="67"/>
        <end position="94"/>
    </location>
</feature>
<keyword evidence="13" id="KW-0325">Glycoprotein</keyword>
<keyword evidence="6" id="KW-0735">Signal-anchor</keyword>
<keyword evidence="5" id="KW-0256">Endoplasmic reticulum</keyword>
<dbReference type="InterPro" id="IPR046347">
    <property type="entry name" value="bZIP_sf"/>
</dbReference>
<evidence type="ECO:0000256" key="9">
    <source>
        <dbReference type="ARBA" id="ARBA00023125"/>
    </source>
</evidence>
<proteinExistence type="inferred from homology"/>
<comment type="subcellular location">
    <subcellularLocation>
        <location evidence="1">Endoplasmic reticulum membrane</location>
        <topology evidence="1">Single-pass type II membrane protein</topology>
    </subcellularLocation>
</comment>
<dbReference type="PROSITE" id="PS50217">
    <property type="entry name" value="BZIP"/>
    <property type="match status" value="1"/>
</dbReference>
<accession>A0AAN9D9A9</accession>
<dbReference type="PANTHER" id="PTHR45996:SF1">
    <property type="entry name" value="CYCLIC AMP-RESPONSIVE ELEMENT-BINDING PROTEIN 3-LIKE PROTEIN 3"/>
    <property type="match status" value="1"/>
</dbReference>
<keyword evidence="14" id="KW-0539">Nucleus</keyword>
<keyword evidence="11" id="KW-0010">Activator</keyword>
<dbReference type="GO" id="GO:0000981">
    <property type="term" value="F:DNA-binding transcription factor activity, RNA polymerase II-specific"/>
    <property type="evidence" value="ECO:0007669"/>
    <property type="project" value="TreeGrafter"/>
</dbReference>
<evidence type="ECO:0000313" key="20">
    <source>
        <dbReference type="Proteomes" id="UP001364617"/>
    </source>
</evidence>
<dbReference type="SUPFAM" id="SSF57959">
    <property type="entry name" value="Leucine zipper domain"/>
    <property type="match status" value="1"/>
</dbReference>
<evidence type="ECO:0000256" key="3">
    <source>
        <dbReference type="ARBA" id="ARBA00011195"/>
    </source>
</evidence>
<feature type="compositionally biased region" description="Basic and acidic residues" evidence="17">
    <location>
        <begin position="371"/>
        <end position="381"/>
    </location>
</feature>
<dbReference type="FunFam" id="1.20.5.170:FF:000042">
    <property type="entry name" value="Cyclic AMP-responsive element-binding protein 3-like protein 3"/>
    <property type="match status" value="1"/>
</dbReference>
<reference evidence="19 20" key="1">
    <citation type="submission" date="2024-02" db="EMBL/GenBank/DDBJ databases">
        <title>Chromosome-level genome assembly of the Eurasian Minnow (Phoxinus phoxinus).</title>
        <authorList>
            <person name="Oriowo T.O."/>
            <person name="Martin S."/>
            <person name="Stange M."/>
            <person name="Chrysostomakis Y."/>
            <person name="Brown T."/>
            <person name="Winkler S."/>
            <person name="Kukowka S."/>
            <person name="Myers E.W."/>
            <person name="Bohne A."/>
        </authorList>
    </citation>
    <scope>NUCLEOTIDE SEQUENCE [LARGE SCALE GENOMIC DNA]</scope>
    <source>
        <strain evidence="19">ZFMK-TIS-60720</strain>
        <tissue evidence="19">Whole Organism</tissue>
    </source>
</reference>
<comment type="caution">
    <text evidence="19">The sequence shown here is derived from an EMBL/GenBank/DDBJ whole genome shotgun (WGS) entry which is preliminary data.</text>
</comment>
<dbReference type="EMBL" id="JAYKXH010000007">
    <property type="protein sequence ID" value="KAK7163719.1"/>
    <property type="molecule type" value="Genomic_DNA"/>
</dbReference>
<dbReference type="InterPro" id="IPR051381">
    <property type="entry name" value="CREB_ATF_subfamily"/>
</dbReference>
<evidence type="ECO:0000256" key="5">
    <source>
        <dbReference type="ARBA" id="ARBA00022824"/>
    </source>
</evidence>
<comment type="function">
    <text evidence="15">Transcriptional activator. Binds the cAMP response element (CRE). Activates transcription through box-B element and CRE. Seems to function synergistically with atf6. Regulates FGF21 transcription.</text>
</comment>
<evidence type="ECO:0000256" key="4">
    <source>
        <dbReference type="ARBA" id="ARBA00022692"/>
    </source>
</evidence>
<comment type="similarity">
    <text evidence="2">Belongs to the bZIP family. ATF subfamily.</text>
</comment>
<evidence type="ECO:0000256" key="10">
    <source>
        <dbReference type="ARBA" id="ARBA00023136"/>
    </source>
</evidence>
<evidence type="ECO:0000256" key="17">
    <source>
        <dbReference type="SAM" id="MobiDB-lite"/>
    </source>
</evidence>
<evidence type="ECO:0000256" key="8">
    <source>
        <dbReference type="ARBA" id="ARBA00023015"/>
    </source>
</evidence>
<protein>
    <recommendedName>
        <fullName evidence="18">BZIP domain-containing protein</fullName>
    </recommendedName>
</protein>